<evidence type="ECO:0000256" key="1">
    <source>
        <dbReference type="SAM" id="SignalP"/>
    </source>
</evidence>
<dbReference type="KEGG" id="plon:Pla110_29290"/>
<reference evidence="2 3" key="1">
    <citation type="submission" date="2019-02" db="EMBL/GenBank/DDBJ databases">
        <title>Deep-cultivation of Planctomycetes and their phenomic and genomic characterization uncovers novel biology.</title>
        <authorList>
            <person name="Wiegand S."/>
            <person name="Jogler M."/>
            <person name="Boedeker C."/>
            <person name="Pinto D."/>
            <person name="Vollmers J."/>
            <person name="Rivas-Marin E."/>
            <person name="Kohn T."/>
            <person name="Peeters S.H."/>
            <person name="Heuer A."/>
            <person name="Rast P."/>
            <person name="Oberbeckmann S."/>
            <person name="Bunk B."/>
            <person name="Jeske O."/>
            <person name="Meyerdierks A."/>
            <person name="Storesund J.E."/>
            <person name="Kallscheuer N."/>
            <person name="Luecker S."/>
            <person name="Lage O.M."/>
            <person name="Pohl T."/>
            <person name="Merkel B.J."/>
            <person name="Hornburger P."/>
            <person name="Mueller R.-W."/>
            <person name="Bruemmer F."/>
            <person name="Labrenz M."/>
            <person name="Spormann A.M."/>
            <person name="Op den Camp H."/>
            <person name="Overmann J."/>
            <person name="Amann R."/>
            <person name="Jetten M.S.M."/>
            <person name="Mascher T."/>
            <person name="Medema M.H."/>
            <person name="Devos D.P."/>
            <person name="Kaster A.-K."/>
            <person name="Ovreas L."/>
            <person name="Rohde M."/>
            <person name="Galperin M.Y."/>
            <person name="Jogler C."/>
        </authorList>
    </citation>
    <scope>NUCLEOTIDE SEQUENCE [LARGE SCALE GENOMIC DNA]</scope>
    <source>
        <strain evidence="2 3">Pla110</strain>
    </source>
</reference>
<proteinExistence type="predicted"/>
<name>A0A518CPP3_9PLAN</name>
<organism evidence="2 3">
    <name type="scientific">Polystyrenella longa</name>
    <dbReference type="NCBI Taxonomy" id="2528007"/>
    <lineage>
        <taxon>Bacteria</taxon>
        <taxon>Pseudomonadati</taxon>
        <taxon>Planctomycetota</taxon>
        <taxon>Planctomycetia</taxon>
        <taxon>Planctomycetales</taxon>
        <taxon>Planctomycetaceae</taxon>
        <taxon>Polystyrenella</taxon>
    </lineage>
</organism>
<keyword evidence="1" id="KW-0732">Signal</keyword>
<feature type="chain" id="PRO_5022230527" description="DUF4198 domain-containing protein" evidence="1">
    <location>
        <begin position="21"/>
        <end position="217"/>
    </location>
</feature>
<feature type="signal peptide" evidence="1">
    <location>
        <begin position="1"/>
        <end position="20"/>
    </location>
</feature>
<dbReference type="Proteomes" id="UP000317178">
    <property type="component" value="Chromosome"/>
</dbReference>
<evidence type="ECO:0008006" key="4">
    <source>
        <dbReference type="Google" id="ProtNLM"/>
    </source>
</evidence>
<dbReference type="RefSeq" id="WP_144996395.1">
    <property type="nucleotide sequence ID" value="NZ_CP036281.1"/>
</dbReference>
<dbReference type="AlphaFoldDB" id="A0A518CPP3"/>
<sequence length="217" mass="24609" precursor="true">MNRRTSLFTLAFAVTSAFFAQDTISQAAEITGANVKKVVYGKNGMITGSFAQTKPGHWVEQNQDGQFEFKELRRDEWSVYLVKLGAQAGHKIQLDLHRKTVNTGDYVYYQIMTVSDRNQPKQNPKPASGKANGTNVKMVIYGNNGTTSGTFVQTAPGTWVERNKDGQFNFREEGRDEWSVYLVKVGRQEGQKVQLDLHRKTISTGNYVFYQIMQTYK</sequence>
<evidence type="ECO:0000313" key="3">
    <source>
        <dbReference type="Proteomes" id="UP000317178"/>
    </source>
</evidence>
<dbReference type="EMBL" id="CP036281">
    <property type="protein sequence ID" value="QDU81190.1"/>
    <property type="molecule type" value="Genomic_DNA"/>
</dbReference>
<protein>
    <recommendedName>
        <fullName evidence="4">DUF4198 domain-containing protein</fullName>
    </recommendedName>
</protein>
<evidence type="ECO:0000313" key="2">
    <source>
        <dbReference type="EMBL" id="QDU81190.1"/>
    </source>
</evidence>
<gene>
    <name evidence="2" type="ORF">Pla110_29290</name>
</gene>
<accession>A0A518CPP3</accession>
<dbReference type="OrthoDB" id="583764at2"/>
<keyword evidence="3" id="KW-1185">Reference proteome</keyword>